<dbReference type="FunFam" id="3.40.605.10:FF:000004">
    <property type="entry name" value="Aldehyde dehydrogenase"/>
    <property type="match status" value="1"/>
</dbReference>
<dbReference type="InterPro" id="IPR016163">
    <property type="entry name" value="Ald_DH_C"/>
</dbReference>
<comment type="caution">
    <text evidence="15">The sequence shown here is derived from an EMBL/GenBank/DDBJ whole genome shotgun (WGS) entry which is preliminary data.</text>
</comment>
<dbReference type="GO" id="GO:0004497">
    <property type="term" value="F:monooxygenase activity"/>
    <property type="evidence" value="ECO:0007669"/>
    <property type="project" value="UniProtKB-KW"/>
</dbReference>
<comment type="cofactor">
    <cofactor evidence="1 10">
        <name>heme</name>
        <dbReference type="ChEBI" id="CHEBI:30413"/>
    </cofactor>
</comment>
<dbReference type="CDD" id="cd11065">
    <property type="entry name" value="CYP64-like"/>
    <property type="match status" value="2"/>
</dbReference>
<dbReference type="InterPro" id="IPR002401">
    <property type="entry name" value="Cyt_P450_E_grp-I"/>
</dbReference>
<keyword evidence="8 10" id="KW-0408">Iron</keyword>
<dbReference type="InterPro" id="IPR017972">
    <property type="entry name" value="Cyt_P450_CS"/>
</dbReference>
<gene>
    <name evidence="15" type="ORF">NP233_g4088</name>
</gene>
<dbReference type="EMBL" id="JANIEX010000211">
    <property type="protein sequence ID" value="KAJ3570930.1"/>
    <property type="molecule type" value="Genomic_DNA"/>
</dbReference>
<dbReference type="InterPro" id="IPR021054">
    <property type="entry name" value="Cell_wall_mannoprotein_1"/>
</dbReference>
<dbReference type="GO" id="GO:0005506">
    <property type="term" value="F:iron ion binding"/>
    <property type="evidence" value="ECO:0007669"/>
    <property type="project" value="InterPro"/>
</dbReference>
<dbReference type="InterPro" id="IPR016161">
    <property type="entry name" value="Ald_DH/histidinol_DH"/>
</dbReference>
<evidence type="ECO:0000256" key="12">
    <source>
        <dbReference type="PROSITE-ProRule" id="PRU10007"/>
    </source>
</evidence>
<dbReference type="GO" id="GO:0016620">
    <property type="term" value="F:oxidoreductase activity, acting on the aldehyde or oxo group of donors, NAD or NADP as acceptor"/>
    <property type="evidence" value="ECO:0007669"/>
    <property type="project" value="InterPro"/>
</dbReference>
<evidence type="ECO:0000256" key="10">
    <source>
        <dbReference type="PIRSR" id="PIRSR602401-1"/>
    </source>
</evidence>
<proteinExistence type="inferred from homology"/>
<evidence type="ECO:0000256" key="11">
    <source>
        <dbReference type="PROSITE-ProRule" id="PRU00742"/>
    </source>
</evidence>
<dbReference type="InterPro" id="IPR050364">
    <property type="entry name" value="Cytochrome_P450_fung"/>
</dbReference>
<dbReference type="PROSITE" id="PS00086">
    <property type="entry name" value="CYTOCHROME_P450"/>
    <property type="match status" value="2"/>
</dbReference>
<dbReference type="Pfam" id="PF00491">
    <property type="entry name" value="Arginase"/>
    <property type="match status" value="2"/>
</dbReference>
<dbReference type="PRINTS" id="PR00463">
    <property type="entry name" value="EP450I"/>
</dbReference>
<evidence type="ECO:0000313" key="16">
    <source>
        <dbReference type="Proteomes" id="UP001213000"/>
    </source>
</evidence>
<dbReference type="Gene3D" id="3.40.800.10">
    <property type="entry name" value="Ureohydrolase domain"/>
    <property type="match status" value="2"/>
</dbReference>
<dbReference type="InterPro" id="IPR015590">
    <property type="entry name" value="Aldehyde_DH_dom"/>
</dbReference>
<keyword evidence="6 10" id="KW-0479">Metal-binding</keyword>
<name>A0AAD5VW32_9AGAR</name>
<keyword evidence="5 10" id="KW-0349">Heme</keyword>
<evidence type="ECO:0000256" key="7">
    <source>
        <dbReference type="ARBA" id="ARBA00023002"/>
    </source>
</evidence>
<dbReference type="InterPro" id="IPR036396">
    <property type="entry name" value="Cyt_P450_sf"/>
</dbReference>
<dbReference type="InterPro" id="IPR023696">
    <property type="entry name" value="Ureohydrolase_dom_sf"/>
</dbReference>
<keyword evidence="9" id="KW-0503">Monooxygenase</keyword>
<comment type="pathway">
    <text evidence="2">Secondary metabolite biosynthesis.</text>
</comment>
<dbReference type="SUPFAM" id="SSF52768">
    <property type="entry name" value="Arginase/deacetylase"/>
    <property type="match status" value="1"/>
</dbReference>
<dbReference type="GO" id="GO:0020037">
    <property type="term" value="F:heme binding"/>
    <property type="evidence" value="ECO:0007669"/>
    <property type="project" value="InterPro"/>
</dbReference>
<feature type="binding site" description="axial binding residue" evidence="10">
    <location>
        <position position="1432"/>
    </location>
    <ligand>
        <name>heme</name>
        <dbReference type="ChEBI" id="CHEBI:30413"/>
    </ligand>
    <ligandPart>
        <name>Fe</name>
        <dbReference type="ChEBI" id="CHEBI:18248"/>
    </ligandPart>
</feature>
<dbReference type="PROSITE" id="PS00687">
    <property type="entry name" value="ALDEHYDE_DEHYDR_GLU"/>
    <property type="match status" value="1"/>
</dbReference>
<evidence type="ECO:0000256" key="2">
    <source>
        <dbReference type="ARBA" id="ARBA00005179"/>
    </source>
</evidence>
<dbReference type="InterPro" id="IPR006035">
    <property type="entry name" value="Ureohydrolase"/>
</dbReference>
<keyword evidence="7 13" id="KW-0560">Oxidoreductase</keyword>
<dbReference type="Proteomes" id="UP001213000">
    <property type="component" value="Unassembled WGS sequence"/>
</dbReference>
<evidence type="ECO:0000256" key="13">
    <source>
        <dbReference type="RuleBase" id="RU003345"/>
    </source>
</evidence>
<dbReference type="SUPFAM" id="SSF48264">
    <property type="entry name" value="Cytochrome P450"/>
    <property type="match status" value="2"/>
</dbReference>
<dbReference type="Gene3D" id="3.40.605.10">
    <property type="entry name" value="Aldehyde Dehydrogenase, Chain A, domain 1"/>
    <property type="match status" value="1"/>
</dbReference>
<evidence type="ECO:0000256" key="3">
    <source>
        <dbReference type="ARBA" id="ARBA00009986"/>
    </source>
</evidence>
<dbReference type="Gene3D" id="3.40.309.10">
    <property type="entry name" value="Aldehyde Dehydrogenase, Chain A, domain 2"/>
    <property type="match status" value="1"/>
</dbReference>
<feature type="domain" description="Aldehyde dehydrogenase" evidence="14">
    <location>
        <begin position="25"/>
        <end position="455"/>
    </location>
</feature>
<accession>A0AAD5VW32</accession>
<evidence type="ECO:0000256" key="4">
    <source>
        <dbReference type="ARBA" id="ARBA00010617"/>
    </source>
</evidence>
<sequence>MSPSSTIPLDKFPEIRAKLKMTFASGRTKSISWRQQQLLQLARLVQENADAFVNALHSDLGKPRFEVHLAEIGPVAERSIICAKKVAQWAADENRSDKNEEWQSGWKQIVRKEPKGVALIIAPWNYPLILSLQPLYGAISAGCCAVIKTSEIAPAFSRTLAELLPKYLDNDAFQVIEGAVPEVTRLLELQWDHIFYTGNGKVARIIATAAAKHLTPVTLELGGKSPVIIDPEVDIDLAAKRVLYGKTQNAGQLCVTPDYVLCPSSVVPAFIESIKKHAAAFWPEGSSLKSASFGRIVSKAHFDRISSILERTRGKVVYGGGKDLDGTIDPSGRPRGIELTALVLEKQYWDDDALLGEELFGPVLPILPVEDVDEAIRFVNERDHPLVSYVFCNSQETKKKVLDNVISGNIAFGDTFQHMCLNEVPFGGVGESGYMIDGRQVLQYSFKEFSYERTVVEIPDSMEGMFEAVRRHRRRKNLVPLPPGPPADPMIGHLRYLPPDNPEIKLTEWAETYGDVMYIQVLNKRIVILSSAEAMTDLLDKRGAIYSDRPEFPIFDVMGWGDALPFLHYGKKFQKNRKIYQEYLSSTKVSSYADMQISQAKQLAMEFLNGNKEKEAVLQKFGTAVVVRIAYGHDMFTEMDPKYNSMIVQHKEMMSQCGAPGGTPADFFPARGSIHCTMDCAYPVALTHSNCCVLVRKFPSWFPGTLYLNRARGYSSLANMMQNYPMEVVKRQLEEGSAKPSFLQHHIETARSAGMDEEHEDFQIIKSAAGAIFAAGSDTMWSTLSIFLLAMVLHPGCQVKAHEELDSILGDPLERLPNFGDDLHWWLPVAPLAIPHRVLEDDIYRGMFIPKGTVIFPNLWGLCRDEKIYKDASVFNPSRYLPVPEGGNGEPRPAAPFGLGRRVCPGRHLADTNFWIAAATMLTLFKIDRAKNANGTEMVPEVGTKTGLSRSHDTSHPKPYQCEIHLRNDAARALASDIKMELSSLRSPLAKSTYSMEYIVIPGLMAFGALLVAWSSTKRRRPLPPSPPGDPILGHIRHIPPENPEIRYTNWAKQYGDVIYLEILKRPLIVLGSVEAASELLDKRGAKYSDRPSFPIFNLMGWKNSMTFIPYGRQFQKQRQMYHEYLNKTKVNEYPDLQVDHARQLALNLTKGDENVDLVLQKFGTAIIVRIAFGHDMYREDDPTFEELIRENGRAMNRCGPPGGTPVDLFPFLQHLPSWFPGTLFASRAREAQIMVKRCYDYPFDKIQGQLLRGSAKPSFLTHHLGQLQESPGALEDEKIDNIKATAATLFAAGAGTTWSTLAVFMLAMVLHPECQEQAQKELDTRIPRSRLPTLDDRSALPYINWVVQETYRWLPVTPLGVPHYTREDDVYRGMFIPKGTIVFANAWGMSRDEQIYQDPERFNPMRYNAKSEGGNEEPFPTFPFGFGRRICPGRYLADTSVWIAAATILSLFRIEKARDSDGKEKVPKIGIKTGLTSTTVVLGCSTVDDVLTDFAAAKTQLVTLDTAIASFSPTNGTIVQALTIHSDTLNAVTALNKTTSIFEAVPLPLPEADATSVFNAILDAKPTIEDSLTNIVARVSAFKALPVAGWTKIVEIDLQSLNTSTLALGDDFIARAPPDLLDEATALRAELATAFHRLGLSTPSGLLCTKLSSGTSGRIMTGTAHRQHLDRLMRQSRAGVTCSMAGTCLLLDSMYSVPSLRSFFSAYTLLVFLSTGVSAYFQISEPQRNTQWVNNQANSVQWQKGLLDGINGFDVEMARLSTEGLLLVARNVPAEQDSLNVYIQDVPTGDDYFLIFMNSTQGIIHATSSRFSVVSAGITPTNKGPSPDNNVPTVTMTGTPDPTRLFATTFPALPYNGAAGRWSIIPHRHVDPVESIFLLALSFITTKTSASDISSYQHNPNPTDEPWTSKYGLQSDLEYTRSLNFMHLRYDRCLSADPRDANNRFDFAVLGMPFDTKTSYRPGPRFGPSAIRAGSRRLSDTAYDFNYGSSPRGLGAKIQDCGDVLVSAYDPERALDQMETAYTTLLARPVRNRTDSSSNYNDRTERLAKDGRARLRLVTLGGDHTIVLPILRSLHQVYGPVSDNNLFLDTSRSSLFGETPEEEITHGTFFAIAVEEGLMSNPSVHAGIRALYPLMAPGSTNILFYAPIGSKESLILAYISAGTPEVGGWTTREVERWIGGLAGLNIVGADIVEVSPSYNHAEVTGLAAADIVYDLLNMMQMEHPPSLRNGPLA</sequence>
<protein>
    <recommendedName>
        <fullName evidence="14">Aldehyde dehydrogenase domain-containing protein</fullName>
    </recommendedName>
</protein>
<dbReference type="PROSITE" id="PS51409">
    <property type="entry name" value="ARGINASE_2"/>
    <property type="match status" value="1"/>
</dbReference>
<comment type="similarity">
    <text evidence="4">Belongs to the cytochrome P450 family.</text>
</comment>
<dbReference type="PANTHER" id="PTHR46300">
    <property type="entry name" value="P450, PUTATIVE (EUROFUNG)-RELATED-RELATED"/>
    <property type="match status" value="1"/>
</dbReference>
<dbReference type="GO" id="GO:0016705">
    <property type="term" value="F:oxidoreductase activity, acting on paired donors, with incorporation or reduction of molecular oxygen"/>
    <property type="evidence" value="ECO:0007669"/>
    <property type="project" value="InterPro"/>
</dbReference>
<evidence type="ECO:0000256" key="9">
    <source>
        <dbReference type="ARBA" id="ARBA00023033"/>
    </source>
</evidence>
<evidence type="ECO:0000256" key="6">
    <source>
        <dbReference type="ARBA" id="ARBA00022723"/>
    </source>
</evidence>
<feature type="active site" evidence="12">
    <location>
        <position position="220"/>
    </location>
</feature>
<dbReference type="Pfam" id="PF00067">
    <property type="entry name" value="p450"/>
    <property type="match status" value="2"/>
</dbReference>
<dbReference type="SUPFAM" id="SSF53720">
    <property type="entry name" value="ALDH-like"/>
    <property type="match status" value="1"/>
</dbReference>
<evidence type="ECO:0000256" key="8">
    <source>
        <dbReference type="ARBA" id="ARBA00023004"/>
    </source>
</evidence>
<evidence type="ECO:0000259" key="14">
    <source>
        <dbReference type="Pfam" id="PF00171"/>
    </source>
</evidence>
<dbReference type="Gene3D" id="1.10.630.10">
    <property type="entry name" value="Cytochrome P450"/>
    <property type="match status" value="2"/>
</dbReference>
<reference evidence="15" key="1">
    <citation type="submission" date="2022-07" db="EMBL/GenBank/DDBJ databases">
        <title>Genome Sequence of Leucocoprinus birnbaumii.</title>
        <authorList>
            <person name="Buettner E."/>
        </authorList>
    </citation>
    <scope>NUCLEOTIDE SEQUENCE</scope>
    <source>
        <strain evidence="15">VT141</strain>
    </source>
</reference>
<evidence type="ECO:0000313" key="15">
    <source>
        <dbReference type="EMBL" id="KAJ3570930.1"/>
    </source>
</evidence>
<evidence type="ECO:0000256" key="1">
    <source>
        <dbReference type="ARBA" id="ARBA00001971"/>
    </source>
</evidence>
<dbReference type="Pfam" id="PF12296">
    <property type="entry name" value="HsbA"/>
    <property type="match status" value="1"/>
</dbReference>
<comment type="similarity">
    <text evidence="11">Belongs to the arginase family.</text>
</comment>
<dbReference type="PANTHER" id="PTHR46300:SF5">
    <property type="entry name" value="CYTOCHROME P450"/>
    <property type="match status" value="1"/>
</dbReference>
<evidence type="ECO:0000256" key="5">
    <source>
        <dbReference type="ARBA" id="ARBA00022617"/>
    </source>
</evidence>
<dbReference type="InterPro" id="IPR001128">
    <property type="entry name" value="Cyt_P450"/>
</dbReference>
<organism evidence="15 16">
    <name type="scientific">Leucocoprinus birnbaumii</name>
    <dbReference type="NCBI Taxonomy" id="56174"/>
    <lineage>
        <taxon>Eukaryota</taxon>
        <taxon>Fungi</taxon>
        <taxon>Dikarya</taxon>
        <taxon>Basidiomycota</taxon>
        <taxon>Agaricomycotina</taxon>
        <taxon>Agaricomycetes</taxon>
        <taxon>Agaricomycetidae</taxon>
        <taxon>Agaricales</taxon>
        <taxon>Agaricineae</taxon>
        <taxon>Agaricaceae</taxon>
        <taxon>Leucocoprinus</taxon>
    </lineage>
</organism>
<dbReference type="InterPro" id="IPR029510">
    <property type="entry name" value="Ald_DH_CS_GLU"/>
</dbReference>
<dbReference type="InterPro" id="IPR016162">
    <property type="entry name" value="Ald_DH_N"/>
</dbReference>
<comment type="similarity">
    <text evidence="3 13">Belongs to the aldehyde dehydrogenase family.</text>
</comment>
<keyword evidence="16" id="KW-1185">Reference proteome</keyword>
<dbReference type="Pfam" id="PF00171">
    <property type="entry name" value="Aldedh"/>
    <property type="match status" value="1"/>
</dbReference>
<dbReference type="Gene3D" id="1.20.1280.140">
    <property type="match status" value="1"/>
</dbReference>